<dbReference type="Pfam" id="PF00048">
    <property type="entry name" value="IL8"/>
    <property type="match status" value="1"/>
</dbReference>
<dbReference type="KEGG" id="pmrn:116951011"/>
<dbReference type="AlphaFoldDB" id="A0AAJ7TYW7"/>
<organism evidence="3 4">
    <name type="scientific">Petromyzon marinus</name>
    <name type="common">Sea lamprey</name>
    <dbReference type="NCBI Taxonomy" id="7757"/>
    <lineage>
        <taxon>Eukaryota</taxon>
        <taxon>Metazoa</taxon>
        <taxon>Chordata</taxon>
        <taxon>Craniata</taxon>
        <taxon>Vertebrata</taxon>
        <taxon>Cyclostomata</taxon>
        <taxon>Hyperoartia</taxon>
        <taxon>Petromyzontiformes</taxon>
        <taxon>Petromyzontidae</taxon>
        <taxon>Petromyzon</taxon>
    </lineage>
</organism>
<dbReference type="GO" id="GO:0006955">
    <property type="term" value="P:immune response"/>
    <property type="evidence" value="ECO:0007669"/>
    <property type="project" value="InterPro"/>
</dbReference>
<sequence length="242" mass="26514">MWCVADTDVFPLLMLTHRARCSLLAASRPGWWPRSGSIFAAVVGVVSGNGARDAGPVARCCVIALPLGLICIITTPPHSTFRRAWECAWGVAWEPARGGGAGGGCWWWCHAGRESRKRISSDPDLHVSRLLEPPARAHEGRDRETETERMDSKALLLLLLLFLGLLLLSQASGSPTGFRTCSCWGFASKHKARHVRCVEKGRGGAICKKHVLATIPKGSQLCLNPKWHWVKKLINKVGYCSQ</sequence>
<gene>
    <name evidence="4" type="primary">LOC116951011</name>
</gene>
<evidence type="ECO:0000313" key="3">
    <source>
        <dbReference type="Proteomes" id="UP001318040"/>
    </source>
</evidence>
<evidence type="ECO:0000259" key="2">
    <source>
        <dbReference type="SMART" id="SM00199"/>
    </source>
</evidence>
<name>A0AAJ7TYW7_PETMA</name>
<dbReference type="InterPro" id="IPR001811">
    <property type="entry name" value="Chemokine_IL8-like_dom"/>
</dbReference>
<keyword evidence="1" id="KW-0202">Cytokine</keyword>
<evidence type="ECO:0000313" key="4">
    <source>
        <dbReference type="RefSeq" id="XP_032825167.1"/>
    </source>
</evidence>
<dbReference type="Gene3D" id="2.40.50.40">
    <property type="match status" value="1"/>
</dbReference>
<reference evidence="4" key="1">
    <citation type="submission" date="2025-08" db="UniProtKB">
        <authorList>
            <consortium name="RefSeq"/>
        </authorList>
    </citation>
    <scope>IDENTIFICATION</scope>
    <source>
        <tissue evidence="4">Sperm</tissue>
    </source>
</reference>
<dbReference type="SMART" id="SM00199">
    <property type="entry name" value="SCY"/>
    <property type="match status" value="1"/>
</dbReference>
<protein>
    <submittedName>
        <fullName evidence="4">Uncharacterized protein LOC116951011</fullName>
    </submittedName>
</protein>
<dbReference type="Proteomes" id="UP001318040">
    <property type="component" value="Chromosome 41"/>
</dbReference>
<dbReference type="GO" id="GO:0008009">
    <property type="term" value="F:chemokine activity"/>
    <property type="evidence" value="ECO:0007669"/>
    <property type="project" value="InterPro"/>
</dbReference>
<accession>A0AAJ7TYW7</accession>
<dbReference type="SUPFAM" id="SSF54117">
    <property type="entry name" value="Interleukin 8-like chemokines"/>
    <property type="match status" value="1"/>
</dbReference>
<dbReference type="InterPro" id="IPR036048">
    <property type="entry name" value="Interleukin_8-like_sf"/>
</dbReference>
<keyword evidence="3" id="KW-1185">Reference proteome</keyword>
<feature type="domain" description="Chemokine interleukin-8-like" evidence="2">
    <location>
        <begin position="178"/>
        <end position="237"/>
    </location>
</feature>
<evidence type="ECO:0000256" key="1">
    <source>
        <dbReference type="ARBA" id="ARBA00022514"/>
    </source>
</evidence>
<dbReference type="GO" id="GO:0005615">
    <property type="term" value="C:extracellular space"/>
    <property type="evidence" value="ECO:0007669"/>
    <property type="project" value="UniProtKB-KW"/>
</dbReference>
<proteinExistence type="predicted"/>
<dbReference type="RefSeq" id="XP_032825167.1">
    <property type="nucleotide sequence ID" value="XM_032969276.1"/>
</dbReference>